<evidence type="ECO:0000313" key="2">
    <source>
        <dbReference type="EMBL" id="EPR42159.1"/>
    </source>
</evidence>
<evidence type="ECO:0000256" key="1">
    <source>
        <dbReference type="SAM" id="Phobius"/>
    </source>
</evidence>
<name>S7V688_DESML</name>
<proteinExistence type="predicted"/>
<keyword evidence="1" id="KW-0472">Membrane</keyword>
<evidence type="ECO:0000313" key="3">
    <source>
        <dbReference type="Proteomes" id="UP000014977"/>
    </source>
</evidence>
<sequence length="87" mass="9714">MNNIVIAYGFMQSREDCQEKKGGALAVGGKGGRGLRDLGYKWLCGYVVMWLCGYVVMWLCGYVVMWLCGYVVMWLKPRAKALGPLSP</sequence>
<feature type="transmembrane region" description="Helical" evidence="1">
    <location>
        <begin position="47"/>
        <end position="72"/>
    </location>
</feature>
<dbReference type="AlphaFoldDB" id="S7V688"/>
<reference evidence="2 3" key="1">
    <citation type="journal article" date="2013" name="Genome Announc.">
        <title>Draft genome sequences for three mercury-methylating, sulfate-reducing bacteria.</title>
        <authorList>
            <person name="Brown S.D."/>
            <person name="Hurt R.A.Jr."/>
            <person name="Gilmour C.C."/>
            <person name="Elias D.A."/>
        </authorList>
    </citation>
    <scope>NUCLEOTIDE SEQUENCE [LARGE SCALE GENOMIC DNA]</scope>
    <source>
        <strain evidence="2 3">DSM 2059</strain>
    </source>
</reference>
<dbReference type="EMBL" id="ATHJ01000068">
    <property type="protein sequence ID" value="EPR42159.1"/>
    <property type="molecule type" value="Genomic_DNA"/>
</dbReference>
<dbReference type="Proteomes" id="UP000014977">
    <property type="component" value="Unassembled WGS sequence"/>
</dbReference>
<keyword evidence="1" id="KW-1133">Transmembrane helix</keyword>
<organism evidence="2 3">
    <name type="scientific">Desulfococcus multivorans DSM 2059</name>
    <dbReference type="NCBI Taxonomy" id="1121405"/>
    <lineage>
        <taxon>Bacteria</taxon>
        <taxon>Pseudomonadati</taxon>
        <taxon>Thermodesulfobacteriota</taxon>
        <taxon>Desulfobacteria</taxon>
        <taxon>Desulfobacterales</taxon>
        <taxon>Desulfococcaceae</taxon>
        <taxon>Desulfococcus</taxon>
    </lineage>
</organism>
<accession>S7V688</accession>
<keyword evidence="3" id="KW-1185">Reference proteome</keyword>
<keyword evidence="1" id="KW-0812">Transmembrane</keyword>
<comment type="caution">
    <text evidence="2">The sequence shown here is derived from an EMBL/GenBank/DDBJ whole genome shotgun (WGS) entry which is preliminary data.</text>
</comment>
<gene>
    <name evidence="2" type="ORF">dsmv_1676</name>
</gene>
<protein>
    <submittedName>
        <fullName evidence="2">Uncharacterized protein</fullName>
    </submittedName>
</protein>